<feature type="transmembrane region" description="Helical" evidence="5">
    <location>
        <begin position="173"/>
        <end position="191"/>
    </location>
</feature>
<dbReference type="Pfam" id="PF13520">
    <property type="entry name" value="AA_permease_2"/>
    <property type="match status" value="1"/>
</dbReference>
<evidence type="ECO:0000256" key="1">
    <source>
        <dbReference type="ARBA" id="ARBA00004141"/>
    </source>
</evidence>
<keyword evidence="4 5" id="KW-0472">Membrane</keyword>
<dbReference type="InterPro" id="IPR002293">
    <property type="entry name" value="AA/rel_permease1"/>
</dbReference>
<dbReference type="GO" id="GO:0016020">
    <property type="term" value="C:membrane"/>
    <property type="evidence" value="ECO:0007669"/>
    <property type="project" value="UniProtKB-SubCell"/>
</dbReference>
<evidence type="ECO:0000256" key="5">
    <source>
        <dbReference type="SAM" id="Phobius"/>
    </source>
</evidence>
<dbReference type="EMBL" id="QKMR01000012">
    <property type="protein sequence ID" value="PYG87343.1"/>
    <property type="molecule type" value="Genomic_DNA"/>
</dbReference>
<dbReference type="Gene3D" id="1.20.1740.10">
    <property type="entry name" value="Amino acid/polyamine transporter I"/>
    <property type="match status" value="1"/>
</dbReference>
<comment type="subcellular location">
    <subcellularLocation>
        <location evidence="1">Membrane</location>
        <topology evidence="1">Multi-pass membrane protein</topology>
    </subcellularLocation>
</comment>
<feature type="transmembrane region" description="Helical" evidence="5">
    <location>
        <begin position="346"/>
        <end position="366"/>
    </location>
</feature>
<gene>
    <name evidence="6" type="ORF">LY28_02252</name>
</gene>
<keyword evidence="3 5" id="KW-1133">Transmembrane helix</keyword>
<dbReference type="PANTHER" id="PTHR47704:SF1">
    <property type="entry name" value="POTASSIUM TRANSPORTER KIMA"/>
    <property type="match status" value="1"/>
</dbReference>
<keyword evidence="7" id="KW-1185">Reference proteome</keyword>
<comment type="caution">
    <text evidence="6">The sequence shown here is derived from an EMBL/GenBank/DDBJ whole genome shotgun (WGS) entry which is preliminary data.</text>
</comment>
<dbReference type="GO" id="GO:0022857">
    <property type="term" value="F:transmembrane transporter activity"/>
    <property type="evidence" value="ECO:0007669"/>
    <property type="project" value="InterPro"/>
</dbReference>
<name>A0A318XLI1_9FIRM</name>
<feature type="transmembrane region" description="Helical" evidence="5">
    <location>
        <begin position="211"/>
        <end position="232"/>
    </location>
</feature>
<proteinExistence type="predicted"/>
<organism evidence="6 7">
    <name type="scientific">Ruminiclostridium sufflavum DSM 19573</name>
    <dbReference type="NCBI Taxonomy" id="1121337"/>
    <lineage>
        <taxon>Bacteria</taxon>
        <taxon>Bacillati</taxon>
        <taxon>Bacillota</taxon>
        <taxon>Clostridia</taxon>
        <taxon>Eubacteriales</taxon>
        <taxon>Oscillospiraceae</taxon>
        <taxon>Ruminiclostridium</taxon>
    </lineage>
</organism>
<dbReference type="PANTHER" id="PTHR47704">
    <property type="entry name" value="POTASSIUM TRANSPORTER KIMA"/>
    <property type="match status" value="1"/>
</dbReference>
<evidence type="ECO:0000313" key="6">
    <source>
        <dbReference type="EMBL" id="PYG87343.1"/>
    </source>
</evidence>
<accession>A0A318XLI1</accession>
<dbReference type="AlphaFoldDB" id="A0A318XLI1"/>
<protein>
    <submittedName>
        <fullName evidence="6">Amino acid/polyamine/organocation transporter (APC superfamily)</fullName>
    </submittedName>
</protein>
<dbReference type="OrthoDB" id="9759676at2"/>
<evidence type="ECO:0000313" key="7">
    <source>
        <dbReference type="Proteomes" id="UP000248132"/>
    </source>
</evidence>
<feature type="transmembrane region" description="Helical" evidence="5">
    <location>
        <begin position="298"/>
        <end position="325"/>
    </location>
</feature>
<feature type="transmembrane region" description="Helical" evidence="5">
    <location>
        <begin position="433"/>
        <end position="451"/>
    </location>
</feature>
<evidence type="ECO:0000256" key="2">
    <source>
        <dbReference type="ARBA" id="ARBA00022692"/>
    </source>
</evidence>
<reference evidence="6 7" key="1">
    <citation type="submission" date="2018-06" db="EMBL/GenBank/DDBJ databases">
        <title>Genomic Encyclopedia of Type Strains, Phase I: the one thousand microbial genomes (KMG-I) project.</title>
        <authorList>
            <person name="Kyrpides N."/>
        </authorList>
    </citation>
    <scope>NUCLEOTIDE SEQUENCE [LARGE SCALE GENOMIC DNA]</scope>
    <source>
        <strain evidence="6 7">DSM 19573</strain>
    </source>
</reference>
<feature type="transmembrane region" description="Helical" evidence="5">
    <location>
        <begin position="408"/>
        <end position="427"/>
    </location>
</feature>
<feature type="transmembrane region" description="Helical" evidence="5">
    <location>
        <begin position="372"/>
        <end position="396"/>
    </location>
</feature>
<keyword evidence="2 5" id="KW-0812">Transmembrane</keyword>
<dbReference type="Proteomes" id="UP000248132">
    <property type="component" value="Unassembled WGS sequence"/>
</dbReference>
<evidence type="ECO:0000256" key="4">
    <source>
        <dbReference type="ARBA" id="ARBA00023136"/>
    </source>
</evidence>
<dbReference type="RefSeq" id="WP_110462278.1">
    <property type="nucleotide sequence ID" value="NZ_QKMR01000012.1"/>
</dbReference>
<sequence>MIQWIKEFLIGKPLKNEAIQGEKYKVMWGLPVLASDSISSVGYAGEEILITLVPVIGALSFMYLTYISLAIIALLIILTVSYSQTISEYTNGGGAYIVASDNLGHTAGVTAGTALSIDYILTVAVSISSGISQLTSAFPSLTKYHIIICIAALLFLMLGNLRGIRESSRIFSIPVYVFIFGSLIMIIWGIIKFKAGMVHPAEPMQQLKETGAVSVFLILKAFSSGCTALTGVEAVSNAVPNFKEPAAKHANKTLWILSLLVLLIFGGISVLANIYHIIPVEGKTVLNQIAFYVFGNNFMFYFYTATSILILVMAANTAYSGFPLLMSIMGRDGYVPRQFSMRGDRLSYSTGIIILSAIAGILIIVFNGDVTLLLPLYAIGAFLSFTLSQFGMFIRWKTIKGKWWRLKAFINGFGALTTAVAVLIIAFEKFAAGAWIIIIVTPILVLMFLRIKKHYVALAKQLEIKAADLKDYNILDNRYRNHVIVPIESINQSSLRALRFAKTISDNVVAFNISIDKEHANKLTEKYAMLDTDIPLIVKYSPFRKVVSPLLKFIESAEYDYKKGDMITVVLPQFIVKSWWQNIMHNNTSYFIKRDLLKHKHIVVAMMPLQLKDDNYVLRSSGPHS</sequence>
<dbReference type="InterPro" id="IPR053153">
    <property type="entry name" value="APC_K+_Transporter"/>
</dbReference>
<evidence type="ECO:0000256" key="3">
    <source>
        <dbReference type="ARBA" id="ARBA00022989"/>
    </source>
</evidence>
<feature type="transmembrane region" description="Helical" evidence="5">
    <location>
        <begin position="253"/>
        <end position="278"/>
    </location>
</feature>
<feature type="transmembrane region" description="Helical" evidence="5">
    <location>
        <begin position="144"/>
        <end position="161"/>
    </location>
</feature>
<feature type="transmembrane region" description="Helical" evidence="5">
    <location>
        <begin position="61"/>
        <end position="82"/>
    </location>
</feature>